<dbReference type="Gramene" id="arahy.Tifrunner.gnm2.ann2.Ah16g280800.1">
    <property type="protein sequence ID" value="arahy.Tifrunner.gnm2.ann2.Ah16g280800.1-CDS-1"/>
    <property type="gene ID" value="arahy.Tifrunner.gnm2.ann2.Ah16g280800"/>
</dbReference>
<evidence type="ECO:0008006" key="3">
    <source>
        <dbReference type="Google" id="ProtNLM"/>
    </source>
</evidence>
<evidence type="ECO:0000313" key="1">
    <source>
        <dbReference type="EMBL" id="RYR03764.1"/>
    </source>
</evidence>
<sequence>MRGLALCYNEHAIRVSDSYCSSKPSSQAYLCPKITLSSTKYSVTSVYKVNFNSTQKPQLLLISITWTKKLIGQGFVITVTNNSDPSFHSIPKEHQLRKSKGNETLESQNLHVQVSWDVTAAKYSSDQGPEPIGGFYVDVSVDAEPCLHLGDNKNAEANGGYGSFSLVSRIERFFGNTMFSTKTRFSDAGTSHDIVINFRTEDEECYKGHGHDEVVLCVHMDEKRILQVKRLKWNFRGNQTVFVDGLVVDMMWDIHDWLFFDQNNRGSAVFMFRTRSGLDSRLWLLEEKDFQTSDNGFSLLICANSKNPD</sequence>
<dbReference type="AlphaFoldDB" id="A0A444YP74"/>
<dbReference type="PANTHER" id="PTHR31972">
    <property type="entry name" value="EXPRESSED PROTEIN"/>
    <property type="match status" value="1"/>
</dbReference>
<keyword evidence="2" id="KW-1185">Reference proteome</keyword>
<dbReference type="InterPro" id="IPR008586">
    <property type="entry name" value="DUF868_pln"/>
</dbReference>
<dbReference type="PANTHER" id="PTHR31972:SF16">
    <property type="entry name" value="FAMILY PROTEIN, PUTATIVE (DUF868)-RELATED"/>
    <property type="match status" value="1"/>
</dbReference>
<organism evidence="1 2">
    <name type="scientific">Arachis hypogaea</name>
    <name type="common">Peanut</name>
    <dbReference type="NCBI Taxonomy" id="3818"/>
    <lineage>
        <taxon>Eukaryota</taxon>
        <taxon>Viridiplantae</taxon>
        <taxon>Streptophyta</taxon>
        <taxon>Embryophyta</taxon>
        <taxon>Tracheophyta</taxon>
        <taxon>Spermatophyta</taxon>
        <taxon>Magnoliopsida</taxon>
        <taxon>eudicotyledons</taxon>
        <taxon>Gunneridae</taxon>
        <taxon>Pentapetalae</taxon>
        <taxon>rosids</taxon>
        <taxon>fabids</taxon>
        <taxon>Fabales</taxon>
        <taxon>Fabaceae</taxon>
        <taxon>Papilionoideae</taxon>
        <taxon>50 kb inversion clade</taxon>
        <taxon>dalbergioids sensu lato</taxon>
        <taxon>Dalbergieae</taxon>
        <taxon>Pterocarpus clade</taxon>
        <taxon>Arachis</taxon>
    </lineage>
</organism>
<dbReference type="STRING" id="3818.A0A444YP74"/>
<evidence type="ECO:0000313" key="2">
    <source>
        <dbReference type="Proteomes" id="UP000289738"/>
    </source>
</evidence>
<proteinExistence type="predicted"/>
<dbReference type="OrthoDB" id="678233at2759"/>
<dbReference type="EMBL" id="SDMP01000016">
    <property type="protein sequence ID" value="RYR03764.1"/>
    <property type="molecule type" value="Genomic_DNA"/>
</dbReference>
<protein>
    <recommendedName>
        <fullName evidence="3">DUF868 domain-containing protein</fullName>
    </recommendedName>
</protein>
<dbReference type="Proteomes" id="UP000289738">
    <property type="component" value="Chromosome B06"/>
</dbReference>
<dbReference type="Pfam" id="PF05910">
    <property type="entry name" value="DUF868"/>
    <property type="match status" value="1"/>
</dbReference>
<accession>A0A444YP74</accession>
<comment type="caution">
    <text evidence="1">The sequence shown here is derived from an EMBL/GenBank/DDBJ whole genome shotgun (WGS) entry which is preliminary data.</text>
</comment>
<reference evidence="1 2" key="1">
    <citation type="submission" date="2019-01" db="EMBL/GenBank/DDBJ databases">
        <title>Sequencing of cultivated peanut Arachis hypogaea provides insights into genome evolution and oil improvement.</title>
        <authorList>
            <person name="Chen X."/>
        </authorList>
    </citation>
    <scope>NUCLEOTIDE SEQUENCE [LARGE SCALE GENOMIC DNA]</scope>
    <source>
        <strain evidence="2">cv. Fuhuasheng</strain>
        <tissue evidence="1">Leaves</tissue>
    </source>
</reference>
<gene>
    <name evidence="1" type="ORF">Ahy_B06g083038</name>
</gene>
<name>A0A444YP74_ARAHY</name>